<keyword evidence="4" id="KW-0645">Protease</keyword>
<evidence type="ECO:0000256" key="1">
    <source>
        <dbReference type="ARBA" id="ARBA00004236"/>
    </source>
</evidence>
<sequence length="330" mass="37100">MSFLLQYSEFLLKLSTLVLAILILAAGLFAIARKAKEQARLKLCINKLNTKYQEFADVLNAEILTKSAKKKITKEKKIKLKKQSKQANKHIFVLNFQGDIKGSAVCGLREEITAILQVATPQDEVVLKLESGGGMVSPYGLAASQLQRLKNKRIPLTISIDKIAASGGYLMACVADKILAAPFAIIGSIGVVAQLPNFHRFLKKRDIDFELLTAGEYKRTLTMFGENTEKAREKTKEDLEEIHRLFKQFIEANRKQVNITQVATGAHWLAKDALELKLVDELITSDDYLMNQACSNHADIYELKFLMKKSVADKLSEKLTHMTSHLDWFK</sequence>
<dbReference type="PANTHER" id="PTHR42987">
    <property type="entry name" value="PEPTIDASE S49"/>
    <property type="match status" value="1"/>
</dbReference>
<feature type="domain" description="Peptidase S49" evidence="11">
    <location>
        <begin position="149"/>
        <end position="289"/>
    </location>
</feature>
<dbReference type="Gene3D" id="3.90.226.10">
    <property type="entry name" value="2-enoyl-CoA Hydratase, Chain A, domain 1"/>
    <property type="match status" value="1"/>
</dbReference>
<evidence type="ECO:0000256" key="5">
    <source>
        <dbReference type="ARBA" id="ARBA00022692"/>
    </source>
</evidence>
<dbReference type="RefSeq" id="WP_126322446.1">
    <property type="nucleotide sequence ID" value="NZ_AP018005.1"/>
</dbReference>
<keyword evidence="8 10" id="KW-1133">Transmembrane helix</keyword>
<dbReference type="Pfam" id="PF08496">
    <property type="entry name" value="Peptidase_S49_N"/>
    <property type="match status" value="1"/>
</dbReference>
<protein>
    <submittedName>
        <fullName evidence="13">Non-proteolytic protein peptidase family S49</fullName>
    </submittedName>
</protein>
<dbReference type="GO" id="GO:0004252">
    <property type="term" value="F:serine-type endopeptidase activity"/>
    <property type="evidence" value="ECO:0007669"/>
    <property type="project" value="InterPro"/>
</dbReference>
<proteinExistence type="inferred from homology"/>
<dbReference type="SUPFAM" id="SSF52096">
    <property type="entry name" value="ClpP/crotonase"/>
    <property type="match status" value="1"/>
</dbReference>
<dbReference type="Pfam" id="PF01343">
    <property type="entry name" value="Peptidase_S49"/>
    <property type="match status" value="1"/>
</dbReference>
<comment type="subcellular location">
    <subcellularLocation>
        <location evidence="1">Cell membrane</location>
    </subcellularLocation>
</comment>
<keyword evidence="5 10" id="KW-0812">Transmembrane</keyword>
<evidence type="ECO:0000256" key="3">
    <source>
        <dbReference type="ARBA" id="ARBA00022475"/>
    </source>
</evidence>
<evidence type="ECO:0000313" key="13">
    <source>
        <dbReference type="EMBL" id="BBB14940.1"/>
    </source>
</evidence>
<dbReference type="NCBIfam" id="NF008745">
    <property type="entry name" value="PRK11778.1"/>
    <property type="match status" value="1"/>
</dbReference>
<keyword evidence="7" id="KW-0720">Serine protease</keyword>
<dbReference type="InterPro" id="IPR047272">
    <property type="entry name" value="S49_SppA_C"/>
</dbReference>
<accession>A0A2Z5UVF5</accession>
<evidence type="ECO:0000259" key="12">
    <source>
        <dbReference type="Pfam" id="PF08496"/>
    </source>
</evidence>
<dbReference type="GO" id="GO:0005886">
    <property type="term" value="C:plasma membrane"/>
    <property type="evidence" value="ECO:0007669"/>
    <property type="project" value="UniProtKB-SubCell"/>
</dbReference>
<evidence type="ECO:0000256" key="6">
    <source>
        <dbReference type="ARBA" id="ARBA00022801"/>
    </source>
</evidence>
<evidence type="ECO:0000256" key="10">
    <source>
        <dbReference type="SAM" id="Phobius"/>
    </source>
</evidence>
<keyword evidence="9 10" id="KW-0472">Membrane</keyword>
<evidence type="ECO:0000256" key="4">
    <source>
        <dbReference type="ARBA" id="ARBA00022670"/>
    </source>
</evidence>
<dbReference type="OrthoDB" id="5614232at2"/>
<name>A0A2Z5UVF5_9COXI</name>
<organism evidence="13 14">
    <name type="scientific">Candidatus Rickettsiella viridis</name>
    <dbReference type="NCBI Taxonomy" id="676208"/>
    <lineage>
        <taxon>Bacteria</taxon>
        <taxon>Pseudomonadati</taxon>
        <taxon>Pseudomonadota</taxon>
        <taxon>Gammaproteobacteria</taxon>
        <taxon>Legionellales</taxon>
        <taxon>Coxiellaceae</taxon>
        <taxon>Rickettsiella</taxon>
    </lineage>
</organism>
<dbReference type="InterPro" id="IPR029045">
    <property type="entry name" value="ClpP/crotonase-like_dom_sf"/>
</dbReference>
<dbReference type="Proteomes" id="UP000282483">
    <property type="component" value="Chromosome"/>
</dbReference>
<feature type="transmembrane region" description="Helical" evidence="10">
    <location>
        <begin position="12"/>
        <end position="32"/>
    </location>
</feature>
<comment type="similarity">
    <text evidence="2">Belongs to the peptidase S49 family.</text>
</comment>
<dbReference type="Gene3D" id="6.20.330.10">
    <property type="match status" value="1"/>
</dbReference>
<evidence type="ECO:0000313" key="14">
    <source>
        <dbReference type="Proteomes" id="UP000282483"/>
    </source>
</evidence>
<evidence type="ECO:0000259" key="11">
    <source>
        <dbReference type="Pfam" id="PF01343"/>
    </source>
</evidence>
<dbReference type="KEGG" id="rvi:RVIR1_04270"/>
<gene>
    <name evidence="13" type="primary">sohB</name>
    <name evidence="13" type="ORF">RVIR1_04270</name>
</gene>
<keyword evidence="14" id="KW-1185">Reference proteome</keyword>
<evidence type="ECO:0000256" key="7">
    <source>
        <dbReference type="ARBA" id="ARBA00022825"/>
    </source>
</evidence>
<dbReference type="AlphaFoldDB" id="A0A2Z5UVF5"/>
<evidence type="ECO:0000256" key="8">
    <source>
        <dbReference type="ARBA" id="ARBA00022989"/>
    </source>
</evidence>
<evidence type="ECO:0000256" key="2">
    <source>
        <dbReference type="ARBA" id="ARBA00008683"/>
    </source>
</evidence>
<keyword evidence="6" id="KW-0378">Hydrolase</keyword>
<dbReference type="InterPro" id="IPR013703">
    <property type="entry name" value="Peptidase_S49_N_proteobac"/>
</dbReference>
<feature type="domain" description="Peptidase S49 N-terminal proteobacteria" evidence="12">
    <location>
        <begin position="3"/>
        <end position="146"/>
    </location>
</feature>
<dbReference type="EMBL" id="AP018005">
    <property type="protein sequence ID" value="BBB14940.1"/>
    <property type="molecule type" value="Genomic_DNA"/>
</dbReference>
<dbReference type="InterPro" id="IPR002142">
    <property type="entry name" value="Peptidase_S49"/>
</dbReference>
<dbReference type="CDD" id="cd07023">
    <property type="entry name" value="S49_Sppa_N_C"/>
    <property type="match status" value="1"/>
</dbReference>
<reference evidence="13 14" key="1">
    <citation type="submission" date="2017-03" db="EMBL/GenBank/DDBJ databases">
        <title>The genome sequence of Candidatus Rickettsiella viridis.</title>
        <authorList>
            <person name="Nikoh N."/>
            <person name="Tsuchida T."/>
            <person name="Yamaguchi K."/>
            <person name="Maeda T."/>
            <person name="Shigenobu S."/>
            <person name="Fukatsu T."/>
        </authorList>
    </citation>
    <scope>NUCLEOTIDE SEQUENCE [LARGE SCALE GENOMIC DNA]</scope>
    <source>
        <strain evidence="13 14">Ap-RA04</strain>
    </source>
</reference>
<feature type="transmembrane region" description="Helical" evidence="10">
    <location>
        <begin position="178"/>
        <end position="195"/>
    </location>
</feature>
<dbReference type="GO" id="GO:0006508">
    <property type="term" value="P:proteolysis"/>
    <property type="evidence" value="ECO:0007669"/>
    <property type="project" value="UniProtKB-KW"/>
</dbReference>
<evidence type="ECO:0000256" key="9">
    <source>
        <dbReference type="ARBA" id="ARBA00023136"/>
    </source>
</evidence>
<dbReference type="PANTHER" id="PTHR42987:SF4">
    <property type="entry name" value="PROTEASE SOHB-RELATED"/>
    <property type="match status" value="1"/>
</dbReference>
<keyword evidence="3" id="KW-1003">Cell membrane</keyword>